<sequence length="74" mass="7909">MEVKIGVSDNPRELVIASAQAPEEVEKLVSAALSGGEGVLSLEDEKGRRYVVPAARIAYVEIGIKDSRPVGFLK</sequence>
<organism evidence="1 2">
    <name type="scientific">Tomitella fengzijianii</name>
    <dbReference type="NCBI Taxonomy" id="2597660"/>
    <lineage>
        <taxon>Bacteria</taxon>
        <taxon>Bacillati</taxon>
        <taxon>Actinomycetota</taxon>
        <taxon>Actinomycetes</taxon>
        <taxon>Mycobacteriales</taxon>
        <taxon>Tomitella</taxon>
    </lineage>
</organism>
<dbReference type="Pfam" id="PF11305">
    <property type="entry name" value="DUF3107"/>
    <property type="match status" value="1"/>
</dbReference>
<gene>
    <name evidence="1" type="ORF">FO059_13745</name>
</gene>
<accession>A0A516X534</accession>
<reference evidence="1 2" key="2">
    <citation type="submission" date="2019-07" db="EMBL/GenBank/DDBJ databases">
        <authorList>
            <person name="Huang Y."/>
        </authorList>
    </citation>
    <scope>NUCLEOTIDE SEQUENCE [LARGE SCALE GENOMIC DNA]</scope>
    <source>
        <strain evidence="1 2">HY188</strain>
    </source>
</reference>
<evidence type="ECO:0000313" key="1">
    <source>
        <dbReference type="EMBL" id="QDQ98176.1"/>
    </source>
</evidence>
<name>A0A516X534_9ACTN</name>
<dbReference type="AlphaFoldDB" id="A0A516X534"/>
<dbReference type="InterPro" id="IPR021456">
    <property type="entry name" value="DUF3107"/>
</dbReference>
<dbReference type="KEGG" id="toy:FO059_13745"/>
<proteinExistence type="predicted"/>
<protein>
    <submittedName>
        <fullName evidence="1">DUF3107 domain-containing protein</fullName>
    </submittedName>
</protein>
<dbReference type="RefSeq" id="WP_143909583.1">
    <property type="nucleotide sequence ID" value="NZ_CP041765.1"/>
</dbReference>
<reference evidence="1 2" key="1">
    <citation type="submission" date="2019-07" db="EMBL/GenBank/DDBJ databases">
        <title>Tomitella cavernea sp. nov., an actinomycete isolated from soil.</title>
        <authorList>
            <person name="Cheng J."/>
        </authorList>
    </citation>
    <scope>NUCLEOTIDE SEQUENCE [LARGE SCALE GENOMIC DNA]</scope>
    <source>
        <strain evidence="1 2">HY188</strain>
    </source>
</reference>
<dbReference type="EMBL" id="CP041765">
    <property type="protein sequence ID" value="QDQ98176.1"/>
    <property type="molecule type" value="Genomic_DNA"/>
</dbReference>
<dbReference type="Proteomes" id="UP000317344">
    <property type="component" value="Chromosome"/>
</dbReference>
<keyword evidence="2" id="KW-1185">Reference proteome</keyword>
<evidence type="ECO:0000313" key="2">
    <source>
        <dbReference type="Proteomes" id="UP000317344"/>
    </source>
</evidence>
<dbReference type="OrthoDB" id="3268468at2"/>